<keyword evidence="2" id="KW-1185">Reference proteome</keyword>
<sequence>MHFLVCPRKSCEAFGELIEIDFVGGCSCGLGAGEVTCAVDKCKELSMLGMRRSRGGLNLMDKILAVWEAFGIWQMKFTGNLHHFHFPWSLPRLQNPWLIHYHVRATKSRQPNAVMTWNSEILTIQILSFTCCHLGPKIVLSVIEESQVRRYKCITLSYAFEITMLFMSIIHQKIN</sequence>
<dbReference type="Gramene" id="OGLUM02G20180.2">
    <property type="protein sequence ID" value="OGLUM02G20180.2"/>
    <property type="gene ID" value="OGLUM02G20180"/>
</dbReference>
<evidence type="ECO:0000313" key="2">
    <source>
        <dbReference type="Proteomes" id="UP000026961"/>
    </source>
</evidence>
<dbReference type="EnsemblPlants" id="OGLUM02G20180.2">
    <property type="protein sequence ID" value="OGLUM02G20180.2"/>
    <property type="gene ID" value="OGLUM02G20180"/>
</dbReference>
<accession>A0A0D9YTF3</accession>
<evidence type="ECO:0000313" key="1">
    <source>
        <dbReference type="EnsemblPlants" id="OGLUM02G20180.2"/>
    </source>
</evidence>
<dbReference type="AlphaFoldDB" id="A0A0D9YTF3"/>
<dbReference type="Proteomes" id="UP000026961">
    <property type="component" value="Chromosome 2"/>
</dbReference>
<dbReference type="HOGENOM" id="CLU_1534883_0_0_1"/>
<reference evidence="1" key="1">
    <citation type="submission" date="2015-04" db="UniProtKB">
        <authorList>
            <consortium name="EnsemblPlants"/>
        </authorList>
    </citation>
    <scope>IDENTIFICATION</scope>
</reference>
<protein>
    <submittedName>
        <fullName evidence="1">Uncharacterized protein</fullName>
    </submittedName>
</protein>
<proteinExistence type="predicted"/>
<organism evidence="1">
    <name type="scientific">Oryza glumipatula</name>
    <dbReference type="NCBI Taxonomy" id="40148"/>
    <lineage>
        <taxon>Eukaryota</taxon>
        <taxon>Viridiplantae</taxon>
        <taxon>Streptophyta</taxon>
        <taxon>Embryophyta</taxon>
        <taxon>Tracheophyta</taxon>
        <taxon>Spermatophyta</taxon>
        <taxon>Magnoliopsida</taxon>
        <taxon>Liliopsida</taxon>
        <taxon>Poales</taxon>
        <taxon>Poaceae</taxon>
        <taxon>BOP clade</taxon>
        <taxon>Oryzoideae</taxon>
        <taxon>Oryzeae</taxon>
        <taxon>Oryzinae</taxon>
        <taxon>Oryza</taxon>
    </lineage>
</organism>
<reference evidence="1" key="2">
    <citation type="submission" date="2018-05" db="EMBL/GenBank/DDBJ databases">
        <title>OgluRS3 (Oryza glumaepatula Reference Sequence Version 3).</title>
        <authorList>
            <person name="Zhang J."/>
            <person name="Kudrna D."/>
            <person name="Lee S."/>
            <person name="Talag J."/>
            <person name="Welchert J."/>
            <person name="Wing R.A."/>
        </authorList>
    </citation>
    <scope>NUCLEOTIDE SEQUENCE [LARGE SCALE GENOMIC DNA]</scope>
</reference>
<name>A0A0D9YTF3_9ORYZ</name>